<evidence type="ECO:0000256" key="1">
    <source>
        <dbReference type="ARBA" id="ARBA00005234"/>
    </source>
</evidence>
<evidence type="ECO:0000313" key="5">
    <source>
        <dbReference type="EMBL" id="OXA57279.1"/>
    </source>
</evidence>
<keyword evidence="6" id="KW-1185">Reference proteome</keyword>
<protein>
    <recommendedName>
        <fullName evidence="4">Ubiquitin-like protease family profile domain-containing protein</fullName>
    </recommendedName>
</protein>
<keyword evidence="3" id="KW-0378">Hydrolase</keyword>
<accession>A0A226EII9</accession>
<reference evidence="5 6" key="1">
    <citation type="submission" date="2015-12" db="EMBL/GenBank/DDBJ databases">
        <title>The genome of Folsomia candida.</title>
        <authorList>
            <person name="Faddeeva A."/>
            <person name="Derks M.F."/>
            <person name="Anvar Y."/>
            <person name="Smit S."/>
            <person name="Van Straalen N."/>
            <person name="Roelofs D."/>
        </authorList>
    </citation>
    <scope>NUCLEOTIDE SEQUENCE [LARGE SCALE GENOMIC DNA]</scope>
    <source>
        <strain evidence="5 6">VU population</strain>
        <tissue evidence="5">Whole body</tissue>
    </source>
</reference>
<gene>
    <name evidence="5" type="ORF">Fcan01_08016</name>
</gene>
<organism evidence="5 6">
    <name type="scientific">Folsomia candida</name>
    <name type="common">Springtail</name>
    <dbReference type="NCBI Taxonomy" id="158441"/>
    <lineage>
        <taxon>Eukaryota</taxon>
        <taxon>Metazoa</taxon>
        <taxon>Ecdysozoa</taxon>
        <taxon>Arthropoda</taxon>
        <taxon>Hexapoda</taxon>
        <taxon>Collembola</taxon>
        <taxon>Entomobryomorpha</taxon>
        <taxon>Isotomoidea</taxon>
        <taxon>Isotomidae</taxon>
        <taxon>Proisotominae</taxon>
        <taxon>Folsomia</taxon>
    </lineage>
</organism>
<feature type="domain" description="Ubiquitin-like protease family profile" evidence="4">
    <location>
        <begin position="1"/>
        <end position="185"/>
    </location>
</feature>
<dbReference type="Pfam" id="PF02902">
    <property type="entry name" value="Peptidase_C48"/>
    <property type="match status" value="1"/>
</dbReference>
<comment type="similarity">
    <text evidence="1">Belongs to the peptidase C48 family.</text>
</comment>
<dbReference type="Gene3D" id="3.40.395.10">
    <property type="entry name" value="Adenoviral Proteinase, Chain A"/>
    <property type="match status" value="1"/>
</dbReference>
<comment type="caution">
    <text evidence="5">The sequence shown here is derived from an EMBL/GenBank/DDBJ whole genome shotgun (WGS) entry which is preliminary data.</text>
</comment>
<evidence type="ECO:0000313" key="6">
    <source>
        <dbReference type="Proteomes" id="UP000198287"/>
    </source>
</evidence>
<dbReference type="SUPFAM" id="SSF54001">
    <property type="entry name" value="Cysteine proteinases"/>
    <property type="match status" value="1"/>
</dbReference>
<dbReference type="AlphaFoldDB" id="A0A226EII9"/>
<dbReference type="EMBL" id="LNIX01000003">
    <property type="protein sequence ID" value="OXA57279.1"/>
    <property type="molecule type" value="Genomic_DNA"/>
</dbReference>
<keyword evidence="2" id="KW-0645">Protease</keyword>
<dbReference type="GO" id="GO:0008234">
    <property type="term" value="F:cysteine-type peptidase activity"/>
    <property type="evidence" value="ECO:0007669"/>
    <property type="project" value="InterPro"/>
</dbReference>
<proteinExistence type="inferred from homology"/>
<dbReference type="GO" id="GO:0006508">
    <property type="term" value="P:proteolysis"/>
    <property type="evidence" value="ECO:0007669"/>
    <property type="project" value="UniProtKB-KW"/>
</dbReference>
<dbReference type="InterPro" id="IPR038765">
    <property type="entry name" value="Papain-like_cys_pep_sf"/>
</dbReference>
<evidence type="ECO:0000259" key="4">
    <source>
        <dbReference type="PROSITE" id="PS50600"/>
    </source>
</evidence>
<sequence>MTSIAGLPLTSRQTLILGRVFENGYEKDLASLAPNQYLTDAVLNTMGSHIVRNSPGHQPTRHAWIPTYTVTLFKQNRANLPNLPVDFDTSNGQLYTVQHETNHWILHHIDLNDKSMYVYDSLRRRDTQEEIKSHQNHLLAILRRMFPSIISKIGKWTFHSPDTSLPQQDKGFECGDFTLAVLQKLLSGGSIRDIDPLSIADERPRIAEYLMATDVNGRVLKSTLPTNQILELLLRRTIYARAKEDNKDIPWNNSLELPPGSYYVPQHLLSNCSSSDVGSSSGLTQSVKRVQVNEFFDVQTTKKSNMSSESATITLSSSNENTLVDDIVVDEAFNDSNPVAANYRDNCNNPKKSRFEFDDKGRRRQLCITENCKTRVSVKGLTCAQCTKNVIINVFPEGMPVGTISIPQNGKKYIACKSAKNRNGIHWSPICMNLDCTTHVQTPGDMCACISGKSRRVFPKTAEIGDIFRDNNDVLWVPFWYNRLLRWRPKCSTPDCVTMVIKEGSACRWCKCGMKRIIHPKNPYIGMTFIDEDTGVTYRYDPGEQWHALCAVCDNISVFLGGIGVFEKNATGVWLMNLISPGGYEVGVYGGFSKLSNPKHAAQQQVTRDGCTTRHLTRQGFKPDIENAFVLHVGSSENRFQRKFYARDKLGAICTFHRPQKQNVLSPQEMDEIDVAIENNLQNIPDITLFGMNKMDFWQNRPKFQGHYRKRRITLTEEEYQKVVKEVEDKLRESAWETMMEQDKDADE</sequence>
<evidence type="ECO:0000256" key="3">
    <source>
        <dbReference type="ARBA" id="ARBA00022801"/>
    </source>
</evidence>
<dbReference type="Proteomes" id="UP000198287">
    <property type="component" value="Unassembled WGS sequence"/>
</dbReference>
<dbReference type="InterPro" id="IPR003653">
    <property type="entry name" value="Peptidase_C48_C"/>
</dbReference>
<name>A0A226EII9_FOLCA</name>
<dbReference type="PROSITE" id="PS50600">
    <property type="entry name" value="ULP_PROTEASE"/>
    <property type="match status" value="1"/>
</dbReference>
<evidence type="ECO:0000256" key="2">
    <source>
        <dbReference type="ARBA" id="ARBA00022670"/>
    </source>
</evidence>